<proteinExistence type="predicted"/>
<reference evidence="1 2" key="1">
    <citation type="submission" date="2023-07" db="EMBL/GenBank/DDBJ databases">
        <title>Sequencing the genomes of 1000 actinobacteria strains.</title>
        <authorList>
            <person name="Klenk H.-P."/>
        </authorList>
    </citation>
    <scope>NUCLEOTIDE SEQUENCE [LARGE SCALE GENOMIC DNA]</scope>
    <source>
        <strain evidence="1 2">DSM 22966</strain>
    </source>
</reference>
<protein>
    <submittedName>
        <fullName evidence="1">Heterotetrameric sarcosine oxidase delta subunit</fullName>
    </submittedName>
</protein>
<dbReference type="Gene3D" id="3.30.2270.10">
    <property type="entry name" value="Folate-binding superfamily"/>
    <property type="match status" value="1"/>
</dbReference>
<dbReference type="EMBL" id="JAVDYJ010000001">
    <property type="protein sequence ID" value="MDR7346114.1"/>
    <property type="molecule type" value="Genomic_DNA"/>
</dbReference>
<organism evidence="1 2">
    <name type="scientific">Enteractinococcus fodinae</name>
    <dbReference type="NCBI Taxonomy" id="684663"/>
    <lineage>
        <taxon>Bacteria</taxon>
        <taxon>Bacillati</taxon>
        <taxon>Actinomycetota</taxon>
        <taxon>Actinomycetes</taxon>
        <taxon>Micrococcales</taxon>
        <taxon>Micrococcaceae</taxon>
    </lineage>
</organism>
<keyword evidence="2" id="KW-1185">Reference proteome</keyword>
<dbReference type="InterPro" id="IPR038561">
    <property type="entry name" value="SoxD_sf"/>
</dbReference>
<evidence type="ECO:0000313" key="1">
    <source>
        <dbReference type="EMBL" id="MDR7346114.1"/>
    </source>
</evidence>
<accession>A0ABU2AZB3</accession>
<comment type="caution">
    <text evidence="1">The sequence shown here is derived from an EMBL/GenBank/DDBJ whole genome shotgun (WGS) entry which is preliminary data.</text>
</comment>
<dbReference type="RefSeq" id="WP_310170625.1">
    <property type="nucleotide sequence ID" value="NZ_BAABHE010000002.1"/>
</dbReference>
<gene>
    <name evidence="1" type="ORF">J2S62_000371</name>
</gene>
<sequence length="89" mass="10598">MMQITCPWCGLRNATEFRQHGEKPPRPAVTDTNMQQWHEYLYYRSNTWGVAKEMWFHSAGCRQFFTLHRDTYANKAIRSEAIRSEGDVR</sequence>
<evidence type="ECO:0000313" key="2">
    <source>
        <dbReference type="Proteomes" id="UP001183794"/>
    </source>
</evidence>
<name>A0ABU2AZB3_9MICC</name>
<dbReference type="Proteomes" id="UP001183794">
    <property type="component" value="Unassembled WGS sequence"/>
</dbReference>
<dbReference type="InterPro" id="IPR006279">
    <property type="entry name" value="SoxD"/>
</dbReference>
<dbReference type="Pfam" id="PF04267">
    <property type="entry name" value="SoxD"/>
    <property type="match status" value="1"/>
</dbReference>